<protein>
    <recommendedName>
        <fullName evidence="3">DUF4283 domain-containing protein</fullName>
    </recommendedName>
</protein>
<feature type="region of interest" description="Disordered" evidence="1">
    <location>
        <begin position="61"/>
        <end position="93"/>
    </location>
</feature>
<name>A0A699I3X1_TANCI</name>
<reference evidence="2" key="1">
    <citation type="journal article" date="2019" name="Sci. Rep.">
        <title>Draft genome of Tanacetum cinerariifolium, the natural source of mosquito coil.</title>
        <authorList>
            <person name="Yamashiro T."/>
            <person name="Shiraishi A."/>
            <person name="Satake H."/>
            <person name="Nakayama K."/>
        </authorList>
    </citation>
    <scope>NUCLEOTIDE SEQUENCE</scope>
</reference>
<sequence length="404" mass="45487">MIRRVSIFLDKWSSFASLFKEDLSRVPVWVKFHDIPLVAYTSDGLSLIATKITPKRVVDKIDKGKGGSSGENDEGFVEVKKKKSGDNNGGNKIFKSVSVKLKPQYHPKAKQSTDRANQKTTLYVGKKNVLTSGNGTFSLSKSFVALNVENSVDYSDDQDSEHEIEYVDNEMASYLASKPSGVGYGNKSLLEKCRETYLNDDYDPYDDDMNRDVFDSSPPRRAVIFDDIVATSYIWSVNRCDSPRMIRRVSIFLNKWSSFASLLKEDLSRVPVWVKFHDVPLVAYTSDGLSLIATKITPKRVVDKIDQGKGGSSGVDDEGFVEVDYSGDQDSEHGIEYVDNEMASYLASKPSEVGYGNKSLLEKCRETYLNDDYDPYDDDMYEGQDIPDNIQSICDNWISKFEIE</sequence>
<dbReference type="PANTHER" id="PTHR31286:SF99">
    <property type="entry name" value="DUF4283 DOMAIN-CONTAINING PROTEIN"/>
    <property type="match status" value="1"/>
</dbReference>
<dbReference type="InterPro" id="IPR040256">
    <property type="entry name" value="At4g02000-like"/>
</dbReference>
<gene>
    <name evidence="2" type="ORF">Tci_486658</name>
</gene>
<organism evidence="2">
    <name type="scientific">Tanacetum cinerariifolium</name>
    <name type="common">Dalmatian daisy</name>
    <name type="synonym">Chrysanthemum cinerariifolium</name>
    <dbReference type="NCBI Taxonomy" id="118510"/>
    <lineage>
        <taxon>Eukaryota</taxon>
        <taxon>Viridiplantae</taxon>
        <taxon>Streptophyta</taxon>
        <taxon>Embryophyta</taxon>
        <taxon>Tracheophyta</taxon>
        <taxon>Spermatophyta</taxon>
        <taxon>Magnoliopsida</taxon>
        <taxon>eudicotyledons</taxon>
        <taxon>Gunneridae</taxon>
        <taxon>Pentapetalae</taxon>
        <taxon>asterids</taxon>
        <taxon>campanulids</taxon>
        <taxon>Asterales</taxon>
        <taxon>Asteraceae</taxon>
        <taxon>Asteroideae</taxon>
        <taxon>Anthemideae</taxon>
        <taxon>Anthemidinae</taxon>
        <taxon>Tanacetum</taxon>
    </lineage>
</organism>
<dbReference type="EMBL" id="BKCJ010245779">
    <property type="protein sequence ID" value="GEZ14685.1"/>
    <property type="molecule type" value="Genomic_DNA"/>
</dbReference>
<evidence type="ECO:0008006" key="3">
    <source>
        <dbReference type="Google" id="ProtNLM"/>
    </source>
</evidence>
<proteinExistence type="predicted"/>
<dbReference type="AlphaFoldDB" id="A0A699I3X1"/>
<evidence type="ECO:0000313" key="2">
    <source>
        <dbReference type="EMBL" id="GEZ14685.1"/>
    </source>
</evidence>
<dbReference type="PANTHER" id="PTHR31286">
    <property type="entry name" value="GLYCINE-RICH CELL WALL STRUCTURAL PROTEIN 1.8-LIKE"/>
    <property type="match status" value="1"/>
</dbReference>
<evidence type="ECO:0000256" key="1">
    <source>
        <dbReference type="SAM" id="MobiDB-lite"/>
    </source>
</evidence>
<comment type="caution">
    <text evidence="2">The sequence shown here is derived from an EMBL/GenBank/DDBJ whole genome shotgun (WGS) entry which is preliminary data.</text>
</comment>
<accession>A0A699I3X1</accession>